<organism evidence="2 3">
    <name type="scientific">Recurvomyces mirabilis</name>
    <dbReference type="NCBI Taxonomy" id="574656"/>
    <lineage>
        <taxon>Eukaryota</taxon>
        <taxon>Fungi</taxon>
        <taxon>Dikarya</taxon>
        <taxon>Ascomycota</taxon>
        <taxon>Pezizomycotina</taxon>
        <taxon>Dothideomycetes</taxon>
        <taxon>Dothideomycetidae</taxon>
        <taxon>Mycosphaerellales</taxon>
        <taxon>Teratosphaeriaceae</taxon>
        <taxon>Recurvomyces</taxon>
    </lineage>
</organism>
<feature type="domain" description="DUF1868" evidence="1">
    <location>
        <begin position="10"/>
        <end position="75"/>
    </location>
</feature>
<dbReference type="InterPro" id="IPR015069">
    <property type="entry name" value="2H-PEstase_DUF1868"/>
</dbReference>
<dbReference type="EMBL" id="JAUTXT010000021">
    <property type="protein sequence ID" value="KAK3674131.1"/>
    <property type="molecule type" value="Genomic_DNA"/>
</dbReference>
<accession>A0AAE0WLX4</accession>
<dbReference type="Gene3D" id="3.90.1140.10">
    <property type="entry name" value="Cyclic phosphodiesterase"/>
    <property type="match status" value="1"/>
</dbReference>
<gene>
    <name evidence="2" type="ORF">LTR78_005978</name>
</gene>
<proteinExistence type="predicted"/>
<comment type="caution">
    <text evidence="2">The sequence shown here is derived from an EMBL/GenBank/DDBJ whole genome shotgun (WGS) entry which is preliminary data.</text>
</comment>
<protein>
    <recommendedName>
        <fullName evidence="1">DUF1868 domain-containing protein</fullName>
    </recommendedName>
</protein>
<reference evidence="2" key="1">
    <citation type="submission" date="2023-07" db="EMBL/GenBank/DDBJ databases">
        <title>Black Yeasts Isolated from many extreme environments.</title>
        <authorList>
            <person name="Coleine C."/>
            <person name="Stajich J.E."/>
            <person name="Selbmann L."/>
        </authorList>
    </citation>
    <scope>NUCLEOTIDE SEQUENCE</scope>
    <source>
        <strain evidence="2">CCFEE 5485</strain>
    </source>
</reference>
<dbReference type="Proteomes" id="UP001274830">
    <property type="component" value="Unassembled WGS sequence"/>
</dbReference>
<sequence length="190" mass="22033">MAQSFTFQELVDILQGHELSAAFSFLPSSSWHMTLYECVTDQIRQRNSYPGDLALNTSLNVCHAHLATRLANFEHSLNSGVGRMTVYGNEPVLDGLGLTLRPDEGRDPIMRDFRDRLSEILKMRHPGHDTYSWHMALAYTLRPLTAQEEASIRECFRTWREVMTRTFELGKPEFCVYDDMCAFRRVFYLE</sequence>
<dbReference type="Pfam" id="PF08975">
    <property type="entry name" value="2H-phosphodiest"/>
    <property type="match status" value="1"/>
</dbReference>
<dbReference type="SUPFAM" id="SSF55144">
    <property type="entry name" value="LigT-like"/>
    <property type="match status" value="1"/>
</dbReference>
<dbReference type="AlphaFoldDB" id="A0AAE0WLX4"/>
<dbReference type="InterPro" id="IPR009097">
    <property type="entry name" value="Cyclic_Pdiesterase"/>
</dbReference>
<evidence type="ECO:0000313" key="3">
    <source>
        <dbReference type="Proteomes" id="UP001274830"/>
    </source>
</evidence>
<evidence type="ECO:0000313" key="2">
    <source>
        <dbReference type="EMBL" id="KAK3674131.1"/>
    </source>
</evidence>
<name>A0AAE0WLX4_9PEZI</name>
<keyword evidence="3" id="KW-1185">Reference proteome</keyword>
<evidence type="ECO:0000259" key="1">
    <source>
        <dbReference type="Pfam" id="PF08975"/>
    </source>
</evidence>